<evidence type="ECO:0000313" key="1">
    <source>
        <dbReference type="EMBL" id="QAX92402.1"/>
    </source>
</evidence>
<reference evidence="2" key="1">
    <citation type="submission" date="2019-01" db="EMBL/GenBank/DDBJ databases">
        <title>PS3, a novel KP34virus infecting Providencia stuartii with a tail spike-associated depolymerase that enhances serum-mediated killing.</title>
        <authorList>
            <person name="Oliveira H."/>
            <person name="Mendes B."/>
            <person name="Lobocka M."/>
            <person name="Azeredo J."/>
        </authorList>
    </citation>
    <scope>NUCLEOTIDE SEQUENCE [LARGE SCALE GENOMIC DNA]</scope>
</reference>
<evidence type="ECO:0008006" key="3">
    <source>
        <dbReference type="Google" id="ProtNLM"/>
    </source>
</evidence>
<dbReference type="Proteomes" id="UP000290695">
    <property type="component" value="Segment"/>
</dbReference>
<proteinExistence type="predicted"/>
<name>A0A411AWC7_9CAUD</name>
<gene>
    <name evidence="1" type="ORF">Stuart_13</name>
</gene>
<evidence type="ECO:0000313" key="2">
    <source>
        <dbReference type="Proteomes" id="UP000290695"/>
    </source>
</evidence>
<dbReference type="InterPro" id="IPR043519">
    <property type="entry name" value="NT_sf"/>
</dbReference>
<sequence>MNIKFLNLLNNKVHSIVEYTGQLVVDGINRVGYVAGGAARDCLYNIPTKDVDVLYPLGYNLTEAEAFHIAETVCDNLRRFNYPAYCVFAYQRGDTERGHDFDERLWFCVKTCINGIDVDILGSKYSTIQEVISHFDCTMNQVYLDPTTGELVGDKVQELVWIKEVPEARTERMIKKFQQIKQAQGL</sequence>
<dbReference type="EMBL" id="MK387869">
    <property type="protein sequence ID" value="QAX92402.1"/>
    <property type="molecule type" value="Genomic_DNA"/>
</dbReference>
<dbReference type="SUPFAM" id="SSF81301">
    <property type="entry name" value="Nucleotidyltransferase"/>
    <property type="match status" value="1"/>
</dbReference>
<keyword evidence="2" id="KW-1185">Reference proteome</keyword>
<organism evidence="1 2">
    <name type="scientific">Providencia phage vB_PstP_PS3</name>
    <dbReference type="NCBI Taxonomy" id="2848038"/>
    <lineage>
        <taxon>Viruses</taxon>
        <taxon>Duplodnaviria</taxon>
        <taxon>Heunggongvirae</taxon>
        <taxon>Uroviricota</taxon>
        <taxon>Caudoviricetes</taxon>
        <taxon>Autographivirales</taxon>
        <taxon>Autoscriptoviridae</taxon>
        <taxon>Slopekvirinae</taxon>
        <taxon>Kakivirus</taxon>
        <taxon>Kakivirus PS3</taxon>
    </lineage>
</organism>
<accession>A0A411AWC7</accession>
<dbReference type="Gene3D" id="3.30.460.10">
    <property type="entry name" value="Beta Polymerase, domain 2"/>
    <property type="match status" value="1"/>
</dbReference>
<protein>
    <recommendedName>
        <fullName evidence="3">Poly A polymerase head domain-containing protein</fullName>
    </recommendedName>
</protein>